<keyword evidence="5" id="KW-0297">G-protein coupled receptor</keyword>
<dbReference type="SUPFAM" id="SSF81321">
    <property type="entry name" value="Family A G protein-coupled receptor-like"/>
    <property type="match status" value="1"/>
</dbReference>
<proteinExistence type="predicted"/>
<dbReference type="PRINTS" id="PR00237">
    <property type="entry name" value="GPCRRHODOPSN"/>
</dbReference>
<comment type="subcellular location">
    <subcellularLocation>
        <location evidence="1">Host cell membrane</location>
        <topology evidence="1">Multi-pass membrane protein</topology>
    </subcellularLocation>
</comment>
<dbReference type="InterPro" id="IPR000276">
    <property type="entry name" value="GPCR_Rhodpsn"/>
</dbReference>
<dbReference type="GO" id="GO:0016493">
    <property type="term" value="F:C-C chemokine receptor activity"/>
    <property type="evidence" value="ECO:0007669"/>
    <property type="project" value="TreeGrafter"/>
</dbReference>
<dbReference type="GO" id="GO:0060326">
    <property type="term" value="P:cell chemotaxis"/>
    <property type="evidence" value="ECO:0007669"/>
    <property type="project" value="TreeGrafter"/>
</dbReference>
<organism evidence="11">
    <name type="scientific">Simian cytomegalovirus (strain Colburn)</name>
    <dbReference type="NCBI Taxonomy" id="50292"/>
    <lineage>
        <taxon>Viruses</taxon>
        <taxon>Duplodnaviria</taxon>
        <taxon>Heunggongvirae</taxon>
        <taxon>Peploviricota</taxon>
        <taxon>Herviviricetes</taxon>
        <taxon>Herpesvirales</taxon>
        <taxon>Orthoherpesviridae</taxon>
        <taxon>Betaherpesvirinae</taxon>
        <taxon>Cytomegalovirus</taxon>
        <taxon>Cytomegalovirus cercopithecinebeta5</taxon>
    </lineage>
</organism>
<evidence type="ECO:0000256" key="5">
    <source>
        <dbReference type="ARBA" id="ARBA00023040"/>
    </source>
</evidence>
<dbReference type="InterPro" id="IPR050119">
    <property type="entry name" value="CCR1-9-like"/>
</dbReference>
<feature type="transmembrane region" description="Helical" evidence="9">
    <location>
        <begin position="57"/>
        <end position="80"/>
    </location>
</feature>
<evidence type="ECO:0000256" key="8">
    <source>
        <dbReference type="ARBA" id="ARBA00023224"/>
    </source>
</evidence>
<dbReference type="Pfam" id="PF00001">
    <property type="entry name" value="7tm_1"/>
    <property type="match status" value="1"/>
</dbReference>
<feature type="transmembrane region" description="Helical" evidence="9">
    <location>
        <begin position="125"/>
        <end position="149"/>
    </location>
</feature>
<evidence type="ECO:0000256" key="9">
    <source>
        <dbReference type="SAM" id="Phobius"/>
    </source>
</evidence>
<keyword evidence="4 9" id="KW-1133">Transmembrane helix</keyword>
<keyword evidence="7 11" id="KW-0675">Receptor</keyword>
<feature type="domain" description="G-protein coupled receptors family 1 profile" evidence="10">
    <location>
        <begin position="36"/>
        <end position="278"/>
    </location>
</feature>
<evidence type="ECO:0000256" key="1">
    <source>
        <dbReference type="ARBA" id="ARBA00004598"/>
    </source>
</evidence>
<dbReference type="InterPro" id="IPR017452">
    <property type="entry name" value="GPCR_Rhodpsn_7TM"/>
</dbReference>
<evidence type="ECO:0000256" key="4">
    <source>
        <dbReference type="ARBA" id="ARBA00022989"/>
    </source>
</evidence>
<keyword evidence="8" id="KW-0807">Transducer</keyword>
<dbReference type="EMBL" id="FJ883004">
    <property type="protein sequence ID" value="ACQ55253.1"/>
    <property type="molecule type" value="Genomic_DNA"/>
</dbReference>
<dbReference type="GO" id="GO:0007204">
    <property type="term" value="P:positive regulation of cytosolic calcium ion concentration"/>
    <property type="evidence" value="ECO:0007669"/>
    <property type="project" value="TreeGrafter"/>
</dbReference>
<reference evidence="11" key="1">
    <citation type="journal article" date="2009" name="Virology">
        <title>Patterns of divergence in the vCXCL and vGPCR gene clusters in primate cytomegalovirus genomes.</title>
        <authorList>
            <person name="Alcendor D.J."/>
            <person name="Zong J."/>
            <person name="Dolan A."/>
            <person name="Gatherer D."/>
            <person name="Davison A.J."/>
            <person name="Hayward G.S."/>
        </authorList>
    </citation>
    <scope>NUCLEOTIDE SEQUENCE</scope>
    <source>
        <strain evidence="11">2757</strain>
    </source>
</reference>
<feature type="transmembrane region" description="Helical" evidence="9">
    <location>
        <begin position="23"/>
        <end position="45"/>
    </location>
</feature>
<feature type="transmembrane region" description="Helical" evidence="9">
    <location>
        <begin position="257"/>
        <end position="281"/>
    </location>
</feature>
<feature type="transmembrane region" description="Helical" evidence="9">
    <location>
        <begin position="181"/>
        <end position="198"/>
    </location>
</feature>
<dbReference type="PANTHER" id="PTHR10489">
    <property type="entry name" value="CELL ADHESION MOLECULE"/>
    <property type="match status" value="1"/>
</dbReference>
<dbReference type="GO" id="GO:0020002">
    <property type="term" value="C:host cell plasma membrane"/>
    <property type="evidence" value="ECO:0007669"/>
    <property type="project" value="UniProtKB-SubCell"/>
</dbReference>
<dbReference type="PROSITE" id="PS50262">
    <property type="entry name" value="G_PROTEIN_RECEP_F1_2"/>
    <property type="match status" value="1"/>
</dbReference>
<dbReference type="GO" id="GO:0019722">
    <property type="term" value="P:calcium-mediated signaling"/>
    <property type="evidence" value="ECO:0007669"/>
    <property type="project" value="TreeGrafter"/>
</dbReference>
<dbReference type="PANTHER" id="PTHR10489:SF955">
    <property type="entry name" value="CX3C CHEMOKINE RECEPTOR 1"/>
    <property type="match status" value="1"/>
</dbReference>
<organismHost>
    <name type="scientific">Macaca</name>
    <name type="common">macaques</name>
    <dbReference type="NCBI Taxonomy" id="9539"/>
</organismHost>
<protein>
    <submittedName>
        <fullName evidence="11">Chemokine receptor vGPCR3B</fullName>
    </submittedName>
</protein>
<sequence length="330" mass="37702">MHNQTCNINDSLIAYGLTPGVTIGVYSLAGIVGLAGNLLILFVMYIGRPRWFAHDVFFMNMLFTDLAMILTIPAWVYYLINYSKLEHWECIGLSLAFYVPLFVHSDLIVAIAIERYQSLVRNKPVSVRAATVSCVFIWIVVILVSSPYYMFRGNHENQSCILGNYTWHIPGPFRTVMNVTINTWTFVVPAAAAMFLSLRIHSSSWGNRKMNIKTSFHLDTMAVTMLFFNGLFNLNIFRDIVADDTQEKSCDYTQQQHFFRMMGVASVFLRPVFSPIIYICVSRKMLHGICNLFMKVPDKPVSSERIKLMSPDRINEDAPALPPREYESAF</sequence>
<evidence type="ECO:0000256" key="6">
    <source>
        <dbReference type="ARBA" id="ARBA00023136"/>
    </source>
</evidence>
<accession>D2E2Z9</accession>
<keyword evidence="2" id="KW-1032">Host cell membrane</keyword>
<keyword evidence="3 9" id="KW-0812">Transmembrane</keyword>
<name>D2E2Z9_SCMVC</name>
<keyword evidence="2" id="KW-1043">Host membrane</keyword>
<dbReference type="GO" id="GO:0006955">
    <property type="term" value="P:immune response"/>
    <property type="evidence" value="ECO:0007669"/>
    <property type="project" value="TreeGrafter"/>
</dbReference>
<evidence type="ECO:0000256" key="2">
    <source>
        <dbReference type="ARBA" id="ARBA00022511"/>
    </source>
</evidence>
<dbReference type="Gene3D" id="1.20.1070.10">
    <property type="entry name" value="Rhodopsin 7-helix transmembrane proteins"/>
    <property type="match status" value="1"/>
</dbReference>
<evidence type="ECO:0000256" key="3">
    <source>
        <dbReference type="ARBA" id="ARBA00022692"/>
    </source>
</evidence>
<evidence type="ECO:0000256" key="7">
    <source>
        <dbReference type="ARBA" id="ARBA00023170"/>
    </source>
</evidence>
<dbReference type="GO" id="GO:0016020">
    <property type="term" value="C:membrane"/>
    <property type="evidence" value="ECO:0007669"/>
    <property type="project" value="InterPro"/>
</dbReference>
<evidence type="ECO:0000313" key="11">
    <source>
        <dbReference type="EMBL" id="ACQ55253.1"/>
    </source>
</evidence>
<feature type="transmembrane region" description="Helical" evidence="9">
    <location>
        <begin position="218"/>
        <end position="237"/>
    </location>
</feature>
<keyword evidence="6 9" id="KW-0472">Membrane</keyword>
<evidence type="ECO:0000259" key="10">
    <source>
        <dbReference type="PROSITE" id="PS50262"/>
    </source>
</evidence>
<dbReference type="GO" id="GO:0019957">
    <property type="term" value="F:C-C chemokine binding"/>
    <property type="evidence" value="ECO:0007669"/>
    <property type="project" value="TreeGrafter"/>
</dbReference>
<feature type="transmembrane region" description="Helical" evidence="9">
    <location>
        <begin position="92"/>
        <end position="113"/>
    </location>
</feature>